<keyword evidence="2" id="KW-1185">Reference proteome</keyword>
<dbReference type="Proteomes" id="UP000026915">
    <property type="component" value="Chromosome 1"/>
</dbReference>
<protein>
    <submittedName>
        <fullName evidence="1">Uncharacterized protein</fullName>
    </submittedName>
</protein>
<evidence type="ECO:0000313" key="2">
    <source>
        <dbReference type="Proteomes" id="UP000026915"/>
    </source>
</evidence>
<dbReference type="HOGENOM" id="CLU_2531975_0_0_1"/>
<accession>A0A061DZ02</accession>
<dbReference type="EMBL" id="CM001879">
    <property type="protein sequence ID" value="EOX95213.1"/>
    <property type="molecule type" value="Genomic_DNA"/>
</dbReference>
<organism evidence="1 2">
    <name type="scientific">Theobroma cacao</name>
    <name type="common">Cacao</name>
    <name type="synonym">Cocoa</name>
    <dbReference type="NCBI Taxonomy" id="3641"/>
    <lineage>
        <taxon>Eukaryota</taxon>
        <taxon>Viridiplantae</taxon>
        <taxon>Streptophyta</taxon>
        <taxon>Embryophyta</taxon>
        <taxon>Tracheophyta</taxon>
        <taxon>Spermatophyta</taxon>
        <taxon>Magnoliopsida</taxon>
        <taxon>eudicotyledons</taxon>
        <taxon>Gunneridae</taxon>
        <taxon>Pentapetalae</taxon>
        <taxon>rosids</taxon>
        <taxon>malvids</taxon>
        <taxon>Malvales</taxon>
        <taxon>Malvaceae</taxon>
        <taxon>Byttnerioideae</taxon>
        <taxon>Theobroma</taxon>
    </lineage>
</organism>
<sequence>MNLWNRASFLKALSKKQNKNQTRDNKLKKNSKWAITLYFDVPNPTKPSQWKRLQLPLFVGLNTFWKQYFYYYLLNLLHNFMVAF</sequence>
<name>A0A061DZ02_THECC</name>
<dbReference type="AlphaFoldDB" id="A0A061DZ02"/>
<dbReference type="Gramene" id="EOX95213">
    <property type="protein sequence ID" value="EOX95213"/>
    <property type="gene ID" value="TCM_004764"/>
</dbReference>
<proteinExistence type="predicted"/>
<dbReference type="InParanoid" id="A0A061DZ02"/>
<reference evidence="1 2" key="1">
    <citation type="journal article" date="2013" name="Genome Biol.">
        <title>The genome sequence of the most widely cultivated cacao type and its use to identify candidate genes regulating pod color.</title>
        <authorList>
            <person name="Motamayor J.C."/>
            <person name="Mockaitis K."/>
            <person name="Schmutz J."/>
            <person name="Haiminen N."/>
            <person name="Iii D.L."/>
            <person name="Cornejo O."/>
            <person name="Findley S.D."/>
            <person name="Zheng P."/>
            <person name="Utro F."/>
            <person name="Royaert S."/>
            <person name="Saski C."/>
            <person name="Jenkins J."/>
            <person name="Podicheti R."/>
            <person name="Zhao M."/>
            <person name="Scheffler B.E."/>
            <person name="Stack J.C."/>
            <person name="Feltus F.A."/>
            <person name="Mustiga G.M."/>
            <person name="Amores F."/>
            <person name="Phillips W."/>
            <person name="Marelli J.P."/>
            <person name="May G.D."/>
            <person name="Shapiro H."/>
            <person name="Ma J."/>
            <person name="Bustamante C.D."/>
            <person name="Schnell R.J."/>
            <person name="Main D."/>
            <person name="Gilbert D."/>
            <person name="Parida L."/>
            <person name="Kuhn D.N."/>
        </authorList>
    </citation>
    <scope>NUCLEOTIDE SEQUENCE [LARGE SCALE GENOMIC DNA]</scope>
    <source>
        <strain evidence="2">cv. Matina 1-6</strain>
    </source>
</reference>
<gene>
    <name evidence="1" type="ORF">TCM_004764</name>
</gene>
<evidence type="ECO:0000313" key="1">
    <source>
        <dbReference type="EMBL" id="EOX95213.1"/>
    </source>
</evidence>